<dbReference type="EMBL" id="WVIC01000024">
    <property type="protein sequence ID" value="NCJ07329.1"/>
    <property type="molecule type" value="Genomic_DNA"/>
</dbReference>
<dbReference type="Gene3D" id="1.10.10.10">
    <property type="entry name" value="Winged helix-like DNA-binding domain superfamily/Winged helix DNA-binding domain"/>
    <property type="match status" value="1"/>
</dbReference>
<gene>
    <name evidence="6" type="ORF">GS597_12590</name>
</gene>
<dbReference type="PANTHER" id="PTHR43132:SF6">
    <property type="entry name" value="HTH-TYPE TRANSCRIPTIONAL REPRESSOR CZRA"/>
    <property type="match status" value="1"/>
</dbReference>
<feature type="domain" description="HTH arsR-type" evidence="5">
    <location>
        <begin position="33"/>
        <end position="126"/>
    </location>
</feature>
<keyword evidence="7" id="KW-1185">Reference proteome</keyword>
<keyword evidence="1" id="KW-0805">Transcription regulation</keyword>
<protein>
    <submittedName>
        <fullName evidence="6">Metalloregulator ArsR/SmtB family transcription factor</fullName>
    </submittedName>
</protein>
<evidence type="ECO:0000313" key="7">
    <source>
        <dbReference type="Proteomes" id="UP000607397"/>
    </source>
</evidence>
<sequence>MPPDSKPSHLSEPDDAPTCTSDHGAAGIKPPLLDLAKAQRMAEFFSFLGDPTRLRILSVLADQELCVGDLAAILELSESATSHQLRALRALRLVSYRRAGRHVFYRLQDDHVLSLYQVVAEHLDHP</sequence>
<dbReference type="GO" id="GO:0003677">
    <property type="term" value="F:DNA binding"/>
    <property type="evidence" value="ECO:0007669"/>
    <property type="project" value="UniProtKB-KW"/>
</dbReference>
<reference evidence="6" key="1">
    <citation type="submission" date="2019-12" db="EMBL/GenBank/DDBJ databases">
        <title>High-Quality draft genome sequences of three cyanobacteria isolated from the limestone walls of the Old Cathedral of Coimbra.</title>
        <authorList>
            <person name="Tiago I."/>
            <person name="Soares F."/>
            <person name="Portugal A."/>
        </authorList>
    </citation>
    <scope>NUCLEOTIDE SEQUENCE [LARGE SCALE GENOMIC DNA]</scope>
    <source>
        <strain evidence="6">C</strain>
    </source>
</reference>
<dbReference type="PROSITE" id="PS00846">
    <property type="entry name" value="HTH_ARSR_1"/>
    <property type="match status" value="1"/>
</dbReference>
<dbReference type="InterPro" id="IPR018334">
    <property type="entry name" value="ArsR_HTH"/>
</dbReference>
<keyword evidence="3" id="KW-0804">Transcription</keyword>
<evidence type="ECO:0000259" key="5">
    <source>
        <dbReference type="PROSITE" id="PS50987"/>
    </source>
</evidence>
<organism evidence="6 7">
    <name type="scientific">Petrachloros mirabilis ULC683</name>
    <dbReference type="NCBI Taxonomy" id="2781853"/>
    <lineage>
        <taxon>Bacteria</taxon>
        <taxon>Bacillati</taxon>
        <taxon>Cyanobacteriota</taxon>
        <taxon>Cyanophyceae</taxon>
        <taxon>Synechococcales</taxon>
        <taxon>Petrachlorosaceae</taxon>
        <taxon>Petrachloros</taxon>
        <taxon>Petrachloros mirabilis</taxon>
    </lineage>
</organism>
<dbReference type="InterPro" id="IPR001845">
    <property type="entry name" value="HTH_ArsR_DNA-bd_dom"/>
</dbReference>
<dbReference type="Proteomes" id="UP000607397">
    <property type="component" value="Unassembled WGS sequence"/>
</dbReference>
<feature type="region of interest" description="Disordered" evidence="4">
    <location>
        <begin position="1"/>
        <end position="25"/>
    </location>
</feature>
<feature type="compositionally biased region" description="Basic and acidic residues" evidence="4">
    <location>
        <begin position="1"/>
        <end position="12"/>
    </location>
</feature>
<accession>A0A8K2A8M3</accession>
<evidence type="ECO:0000256" key="1">
    <source>
        <dbReference type="ARBA" id="ARBA00023015"/>
    </source>
</evidence>
<dbReference type="CDD" id="cd00090">
    <property type="entry name" value="HTH_ARSR"/>
    <property type="match status" value="1"/>
</dbReference>
<evidence type="ECO:0000256" key="3">
    <source>
        <dbReference type="ARBA" id="ARBA00023163"/>
    </source>
</evidence>
<dbReference type="Pfam" id="PF01022">
    <property type="entry name" value="HTH_5"/>
    <property type="match status" value="1"/>
</dbReference>
<keyword evidence="2" id="KW-0238">DNA-binding</keyword>
<dbReference type="InterPro" id="IPR051011">
    <property type="entry name" value="Metal_resp_trans_reg"/>
</dbReference>
<evidence type="ECO:0000256" key="4">
    <source>
        <dbReference type="SAM" id="MobiDB-lite"/>
    </source>
</evidence>
<dbReference type="PANTHER" id="PTHR43132">
    <property type="entry name" value="ARSENICAL RESISTANCE OPERON REPRESSOR ARSR-RELATED"/>
    <property type="match status" value="1"/>
</dbReference>
<dbReference type="PROSITE" id="PS50987">
    <property type="entry name" value="HTH_ARSR_2"/>
    <property type="match status" value="1"/>
</dbReference>
<dbReference type="PRINTS" id="PR00778">
    <property type="entry name" value="HTHARSR"/>
</dbReference>
<name>A0A8K2A8M3_9CYAN</name>
<dbReference type="GO" id="GO:0003700">
    <property type="term" value="F:DNA-binding transcription factor activity"/>
    <property type="evidence" value="ECO:0007669"/>
    <property type="project" value="InterPro"/>
</dbReference>
<dbReference type="InterPro" id="IPR036390">
    <property type="entry name" value="WH_DNA-bd_sf"/>
</dbReference>
<dbReference type="InterPro" id="IPR036388">
    <property type="entry name" value="WH-like_DNA-bd_sf"/>
</dbReference>
<evidence type="ECO:0000256" key="2">
    <source>
        <dbReference type="ARBA" id="ARBA00023125"/>
    </source>
</evidence>
<proteinExistence type="predicted"/>
<dbReference type="SUPFAM" id="SSF46785">
    <property type="entry name" value="Winged helix' DNA-binding domain"/>
    <property type="match status" value="1"/>
</dbReference>
<dbReference type="NCBIfam" id="NF033788">
    <property type="entry name" value="HTH_metalloreg"/>
    <property type="match status" value="1"/>
</dbReference>
<evidence type="ECO:0000313" key="6">
    <source>
        <dbReference type="EMBL" id="NCJ07329.1"/>
    </source>
</evidence>
<comment type="caution">
    <text evidence="6">The sequence shown here is derived from an EMBL/GenBank/DDBJ whole genome shotgun (WGS) entry which is preliminary data.</text>
</comment>
<dbReference type="AlphaFoldDB" id="A0A8K2A8M3"/>
<dbReference type="SMART" id="SM00418">
    <property type="entry name" value="HTH_ARSR"/>
    <property type="match status" value="1"/>
</dbReference>
<dbReference type="InterPro" id="IPR011991">
    <property type="entry name" value="ArsR-like_HTH"/>
</dbReference>